<evidence type="ECO:0000313" key="1">
    <source>
        <dbReference type="EMBL" id="NOU84073.1"/>
    </source>
</evidence>
<evidence type="ECO:0000313" key="2">
    <source>
        <dbReference type="Proteomes" id="UP000596857"/>
    </source>
</evidence>
<dbReference type="EMBL" id="WHOB01000098">
    <property type="protein sequence ID" value="NOU84073.1"/>
    <property type="molecule type" value="Genomic_DNA"/>
</dbReference>
<reference evidence="1 2" key="1">
    <citation type="submission" date="2019-10" db="EMBL/GenBank/DDBJ databases">
        <title>Description of Paenibacillus terricola sp. nov.</title>
        <authorList>
            <person name="Carlier A."/>
            <person name="Qi S."/>
        </authorList>
    </citation>
    <scope>NUCLEOTIDE SEQUENCE [LARGE SCALE GENOMIC DNA]</scope>
    <source>
        <strain evidence="1 2">LMG 31459</strain>
    </source>
</reference>
<protein>
    <recommendedName>
        <fullName evidence="3">Flavoprotein domain-containing protein</fullName>
    </recommendedName>
</protein>
<gene>
    <name evidence="1" type="ORF">GC101_35075</name>
</gene>
<keyword evidence="2" id="KW-1185">Reference proteome</keyword>
<comment type="caution">
    <text evidence="1">The sequence shown here is derived from an EMBL/GenBank/DDBJ whole genome shotgun (WGS) entry which is preliminary data.</text>
</comment>
<dbReference type="RefSeq" id="WP_171721063.1">
    <property type="nucleotide sequence ID" value="NZ_WHOB01000098.1"/>
</dbReference>
<proteinExistence type="predicted"/>
<accession>A0ABX1YSJ9</accession>
<sequence>MDSRHSTVAENALLGLSYRSRSAALNEAYPRVLVLLAGHFIGMEEGYAAVRGLGTGNFRLRLWAEDQLLGTNSAGALARQTGVDDLIPPGQAHKLSPADADALLIPVLSLSLLSRLVHLDTGHPFVRLIVENLCAGKPVGALTLGAEPEHYRWSEQGLSQASPLLKEKMCSMVTAISGYGIRLLAPSDLGSWLSSSNEPPRKQVLTEEDITAAAKLGRTTIRLKGPAVITPLARDTARQYGIEIIHAGLE</sequence>
<organism evidence="1 2">
    <name type="scientific">Paenibacillus phytohabitans</name>
    <dbReference type="NCBI Taxonomy" id="2654978"/>
    <lineage>
        <taxon>Bacteria</taxon>
        <taxon>Bacillati</taxon>
        <taxon>Bacillota</taxon>
        <taxon>Bacilli</taxon>
        <taxon>Bacillales</taxon>
        <taxon>Paenibacillaceae</taxon>
        <taxon>Paenibacillus</taxon>
    </lineage>
</organism>
<name>A0ABX1YSJ9_9BACL</name>
<dbReference type="Proteomes" id="UP000596857">
    <property type="component" value="Unassembled WGS sequence"/>
</dbReference>
<evidence type="ECO:0008006" key="3">
    <source>
        <dbReference type="Google" id="ProtNLM"/>
    </source>
</evidence>